<comment type="caution">
    <text evidence="1">The sequence shown here is derived from an EMBL/GenBank/DDBJ whole genome shotgun (WGS) entry which is preliminary data.</text>
</comment>
<dbReference type="Proteomes" id="UP001189429">
    <property type="component" value="Unassembled WGS sequence"/>
</dbReference>
<evidence type="ECO:0000313" key="1">
    <source>
        <dbReference type="EMBL" id="CAK0861773.1"/>
    </source>
</evidence>
<accession>A0ABN9UQV7</accession>
<evidence type="ECO:0000313" key="2">
    <source>
        <dbReference type="Proteomes" id="UP001189429"/>
    </source>
</evidence>
<keyword evidence="2" id="KW-1185">Reference proteome</keyword>
<protein>
    <submittedName>
        <fullName evidence="1">Uncharacterized protein</fullName>
    </submittedName>
</protein>
<name>A0ABN9UQV7_9DINO</name>
<gene>
    <name evidence="1" type="ORF">PCOR1329_LOCUS50347</name>
</gene>
<dbReference type="EMBL" id="CAUYUJ010016093">
    <property type="protein sequence ID" value="CAK0861773.1"/>
    <property type="molecule type" value="Genomic_DNA"/>
</dbReference>
<proteinExistence type="predicted"/>
<organism evidence="1 2">
    <name type="scientific">Prorocentrum cordatum</name>
    <dbReference type="NCBI Taxonomy" id="2364126"/>
    <lineage>
        <taxon>Eukaryota</taxon>
        <taxon>Sar</taxon>
        <taxon>Alveolata</taxon>
        <taxon>Dinophyceae</taxon>
        <taxon>Prorocentrales</taxon>
        <taxon>Prorocentraceae</taxon>
        <taxon>Prorocentrum</taxon>
    </lineage>
</organism>
<sequence>MIACRDLAGLRPELVRKRGFSLHSNYFLGKSARLELDECAGTALPDRERLQSVHDKILQQFVNAHLWAPSGWTVSHTEDLLCEKKRWTDRRDKNQGRKRDKGGVARMADSQARRQARLRSMWRVLGFRKRVCAPDIFSDVGVAKARRMR</sequence>
<reference evidence="1" key="1">
    <citation type="submission" date="2023-10" db="EMBL/GenBank/DDBJ databases">
        <authorList>
            <person name="Chen Y."/>
            <person name="Shah S."/>
            <person name="Dougan E. K."/>
            <person name="Thang M."/>
            <person name="Chan C."/>
        </authorList>
    </citation>
    <scope>NUCLEOTIDE SEQUENCE [LARGE SCALE GENOMIC DNA]</scope>
</reference>